<dbReference type="SUPFAM" id="SSF56300">
    <property type="entry name" value="Metallo-dependent phosphatases"/>
    <property type="match status" value="1"/>
</dbReference>
<reference evidence="3 4" key="1">
    <citation type="submission" date="2020-03" db="EMBL/GenBank/DDBJ databases">
        <authorList>
            <person name="Kim M.K."/>
        </authorList>
    </citation>
    <scope>NUCLEOTIDE SEQUENCE [LARGE SCALE GENOMIC DNA]</scope>
    <source>
        <strain evidence="3 4">BT328</strain>
    </source>
</reference>
<dbReference type="AlphaFoldDB" id="A0A6G9AH90"/>
<comment type="similarity">
    <text evidence="1">Belongs to the metallophosphoesterase superfamily. YfcE family.</text>
</comment>
<dbReference type="KEGG" id="spib:G8759_03930"/>
<organism evidence="3 4">
    <name type="scientific">Spirosoma aureum</name>
    <dbReference type="NCBI Taxonomy" id="2692134"/>
    <lineage>
        <taxon>Bacteria</taxon>
        <taxon>Pseudomonadati</taxon>
        <taxon>Bacteroidota</taxon>
        <taxon>Cytophagia</taxon>
        <taxon>Cytophagales</taxon>
        <taxon>Cytophagaceae</taxon>
        <taxon>Spirosoma</taxon>
    </lineage>
</organism>
<dbReference type="Proteomes" id="UP000501802">
    <property type="component" value="Chromosome"/>
</dbReference>
<dbReference type="InterPro" id="IPR029052">
    <property type="entry name" value="Metallo-depent_PP-like"/>
</dbReference>
<dbReference type="InterPro" id="IPR024654">
    <property type="entry name" value="Calcineurin-like_PHP_lpxH"/>
</dbReference>
<dbReference type="EMBL" id="CP050063">
    <property type="protein sequence ID" value="QIP11837.1"/>
    <property type="molecule type" value="Genomic_DNA"/>
</dbReference>
<dbReference type="Gene3D" id="3.60.21.10">
    <property type="match status" value="1"/>
</dbReference>
<accession>A0A6G9AH90</accession>
<evidence type="ECO:0000313" key="4">
    <source>
        <dbReference type="Proteomes" id="UP000501802"/>
    </source>
</evidence>
<keyword evidence="4" id="KW-1185">Reference proteome</keyword>
<evidence type="ECO:0000313" key="3">
    <source>
        <dbReference type="EMBL" id="QIP11837.1"/>
    </source>
</evidence>
<protein>
    <submittedName>
        <fullName evidence="3">Metallophosphoesterase family protein</fullName>
    </submittedName>
</protein>
<dbReference type="CDD" id="cd00838">
    <property type="entry name" value="MPP_superfamily"/>
    <property type="match status" value="1"/>
</dbReference>
<dbReference type="PANTHER" id="PTHR42850:SF2">
    <property type="entry name" value="BLL5683 PROTEIN"/>
    <property type="match status" value="1"/>
</dbReference>
<dbReference type="Pfam" id="PF12850">
    <property type="entry name" value="Metallophos_2"/>
    <property type="match status" value="1"/>
</dbReference>
<evidence type="ECO:0000256" key="1">
    <source>
        <dbReference type="ARBA" id="ARBA00008950"/>
    </source>
</evidence>
<dbReference type="PIRSF" id="PIRSF000883">
    <property type="entry name" value="Pesterase_MJ0912"/>
    <property type="match status" value="1"/>
</dbReference>
<dbReference type="GO" id="GO:0016791">
    <property type="term" value="F:phosphatase activity"/>
    <property type="evidence" value="ECO:0007669"/>
    <property type="project" value="TreeGrafter"/>
</dbReference>
<evidence type="ECO:0000259" key="2">
    <source>
        <dbReference type="Pfam" id="PF12850"/>
    </source>
</evidence>
<dbReference type="PANTHER" id="PTHR42850">
    <property type="entry name" value="METALLOPHOSPHOESTERASE"/>
    <property type="match status" value="1"/>
</dbReference>
<proteinExistence type="inferred from homology"/>
<dbReference type="RefSeq" id="WP_167205418.1">
    <property type="nucleotide sequence ID" value="NZ_CP050063.1"/>
</dbReference>
<dbReference type="InterPro" id="IPR050126">
    <property type="entry name" value="Ap4A_hydrolase"/>
</dbReference>
<feature type="domain" description="Calcineurin-like phosphoesterase" evidence="2">
    <location>
        <begin position="2"/>
        <end position="211"/>
    </location>
</feature>
<gene>
    <name evidence="3" type="ORF">G8759_03930</name>
</gene>
<sequence length="264" mass="29901">MLRIAILSDVHANLPALKAVLKDIDDRNVDQVFCLGDLVDFAPWPNEVIELIRQYRIPTLMGNHDERIAFDHPVVSLAKHNLTETEARVKAIDYTRWAISQENKDFLTSLPRQFQLSFSFADLAVNVLLVHASTRSIDEYIYETHDLADLEAMMDEKKADVLLMGHTHQSYIRFLPVSSDKRPAKVAINCGSVGRSKEANPFATYLIMTVSGEQLAFGPDSLTFDLINVSYPIQQTIEGIYSSPIPDFYADFLEKKLQKFTSYA</sequence>
<name>A0A6G9AH90_9BACT</name>
<dbReference type="InterPro" id="IPR011152">
    <property type="entry name" value="Pesterase_MJ0912"/>
</dbReference>
<dbReference type="GO" id="GO:0005737">
    <property type="term" value="C:cytoplasm"/>
    <property type="evidence" value="ECO:0007669"/>
    <property type="project" value="TreeGrafter"/>
</dbReference>